<gene>
    <name evidence="6" type="primary">CNB1</name>
    <name evidence="6" type="ORF">AK812_SmicGene26980</name>
</gene>
<evidence type="ECO:0000256" key="4">
    <source>
        <dbReference type="SAM" id="MobiDB-lite"/>
    </source>
</evidence>
<dbReference type="Gene3D" id="1.10.238.10">
    <property type="entry name" value="EF-hand"/>
    <property type="match status" value="1"/>
</dbReference>
<dbReference type="OrthoDB" id="191686at2759"/>
<dbReference type="InterPro" id="IPR011992">
    <property type="entry name" value="EF-hand-dom_pair"/>
</dbReference>
<evidence type="ECO:0000256" key="1">
    <source>
        <dbReference type="ARBA" id="ARBA00022723"/>
    </source>
</evidence>
<sequence length="467" mass="53217">MGGIASSKLPPVNDKDLRTVLSYNINENHIRSVYKLFTEIDVDSNGVWTVSEMYRVLKEPRMSVRAPVIDTIFFMGDSNSEGSMTFQDFLVTMCSFCALSKEEMLQFLFMIIDIDRNGTIEKEELLNFFSYIPAGSDEGRGEPVFPVNNKNALDRFRGGKWRSLQFDGLAQLCELFPYIAYPAYHTQDMYRKILLGKTFWERLDYERIKYQTVVRTKRVRMPFTKKKIEVKLPGRCTMQELLEYSRRNTAVQGGKRVTSQDAGEAESALAKERDLQIQRSPILNMIRNPRCMYYIPQEGGKNIQKQKGHRSELDVGEQDVESDDGAEMDQGGNDTGGGVITGAPNNAEHMLAIVTAMQMKQNEKTTVDDLDDDDYEGSDSDVLSDDPLDYVASTGKRMEANSENEQLVDLAQLSRHAQQWVDASRVEEHLHFRFMGGYKWGKEQGASKFNIMDVVFQITGSKDPYEI</sequence>
<feature type="region of interest" description="Disordered" evidence="4">
    <location>
        <begin position="299"/>
        <end position="335"/>
    </location>
</feature>
<dbReference type="AlphaFoldDB" id="A0A1Q9D845"/>
<dbReference type="PROSITE" id="PS00018">
    <property type="entry name" value="EF_HAND_1"/>
    <property type="match status" value="2"/>
</dbReference>
<evidence type="ECO:0000313" key="7">
    <source>
        <dbReference type="Proteomes" id="UP000186817"/>
    </source>
</evidence>
<keyword evidence="2" id="KW-0677">Repeat</keyword>
<reference evidence="6 7" key="1">
    <citation type="submission" date="2016-02" db="EMBL/GenBank/DDBJ databases">
        <title>Genome analysis of coral dinoflagellate symbionts highlights evolutionary adaptations to a symbiotic lifestyle.</title>
        <authorList>
            <person name="Aranda M."/>
            <person name="Li Y."/>
            <person name="Liew Y.J."/>
            <person name="Baumgarten S."/>
            <person name="Simakov O."/>
            <person name="Wilson M."/>
            <person name="Piel J."/>
            <person name="Ashoor H."/>
            <person name="Bougouffa S."/>
            <person name="Bajic V.B."/>
            <person name="Ryu T."/>
            <person name="Ravasi T."/>
            <person name="Bayer T."/>
            <person name="Micklem G."/>
            <person name="Kim H."/>
            <person name="Bhak J."/>
            <person name="Lajeunesse T.C."/>
            <person name="Voolstra C.R."/>
        </authorList>
    </citation>
    <scope>NUCLEOTIDE SEQUENCE [LARGE SCALE GENOMIC DNA]</scope>
    <source>
        <strain evidence="6 7">CCMP2467</strain>
    </source>
</reference>
<name>A0A1Q9D845_SYMMI</name>
<dbReference type="PROSITE" id="PS50222">
    <property type="entry name" value="EF_HAND_2"/>
    <property type="match status" value="1"/>
</dbReference>
<dbReference type="EMBL" id="LSRX01000670">
    <property type="protein sequence ID" value="OLP91321.1"/>
    <property type="molecule type" value="Genomic_DNA"/>
</dbReference>
<dbReference type="PANTHER" id="PTHR45942">
    <property type="entry name" value="PROTEIN PHOSPATASE 3 REGULATORY SUBUNIT B ALPHA ISOFORM TYPE 1"/>
    <property type="match status" value="1"/>
</dbReference>
<dbReference type="InterPro" id="IPR002048">
    <property type="entry name" value="EF_hand_dom"/>
</dbReference>
<evidence type="ECO:0000256" key="2">
    <source>
        <dbReference type="ARBA" id="ARBA00022737"/>
    </source>
</evidence>
<evidence type="ECO:0000259" key="5">
    <source>
        <dbReference type="PROSITE" id="PS50222"/>
    </source>
</evidence>
<dbReference type="SUPFAM" id="SSF47473">
    <property type="entry name" value="EF-hand"/>
    <property type="match status" value="1"/>
</dbReference>
<accession>A0A1Q9D845</accession>
<evidence type="ECO:0000313" key="6">
    <source>
        <dbReference type="EMBL" id="OLP91321.1"/>
    </source>
</evidence>
<feature type="compositionally biased region" description="Acidic residues" evidence="4">
    <location>
        <begin position="368"/>
        <end position="384"/>
    </location>
</feature>
<feature type="compositionally biased region" description="Acidic residues" evidence="4">
    <location>
        <begin position="314"/>
        <end position="327"/>
    </location>
</feature>
<organism evidence="6 7">
    <name type="scientific">Symbiodinium microadriaticum</name>
    <name type="common">Dinoflagellate</name>
    <name type="synonym">Zooxanthella microadriatica</name>
    <dbReference type="NCBI Taxonomy" id="2951"/>
    <lineage>
        <taxon>Eukaryota</taxon>
        <taxon>Sar</taxon>
        <taxon>Alveolata</taxon>
        <taxon>Dinophyceae</taxon>
        <taxon>Suessiales</taxon>
        <taxon>Symbiodiniaceae</taxon>
        <taxon>Symbiodinium</taxon>
    </lineage>
</organism>
<dbReference type="Proteomes" id="UP000186817">
    <property type="component" value="Unassembled WGS sequence"/>
</dbReference>
<proteinExistence type="predicted"/>
<evidence type="ECO:0000256" key="3">
    <source>
        <dbReference type="ARBA" id="ARBA00022837"/>
    </source>
</evidence>
<keyword evidence="7" id="KW-1185">Reference proteome</keyword>
<keyword evidence="1" id="KW-0479">Metal-binding</keyword>
<feature type="domain" description="EF-hand" evidence="5">
    <location>
        <begin position="100"/>
        <end position="135"/>
    </location>
</feature>
<protein>
    <submittedName>
        <fullName evidence="6">Calcineurin subunit B</fullName>
    </submittedName>
</protein>
<feature type="region of interest" description="Disordered" evidence="4">
    <location>
        <begin position="364"/>
        <end position="384"/>
    </location>
</feature>
<dbReference type="InterPro" id="IPR018247">
    <property type="entry name" value="EF_Hand_1_Ca_BS"/>
</dbReference>
<dbReference type="GO" id="GO:0005509">
    <property type="term" value="F:calcium ion binding"/>
    <property type="evidence" value="ECO:0007669"/>
    <property type="project" value="InterPro"/>
</dbReference>
<comment type="caution">
    <text evidence="6">The sequence shown here is derived from an EMBL/GenBank/DDBJ whole genome shotgun (WGS) entry which is preliminary data.</text>
</comment>
<dbReference type="SMART" id="SM00054">
    <property type="entry name" value="EFh"/>
    <property type="match status" value="3"/>
</dbReference>
<dbReference type="OMA" id="ASKFNIM"/>
<keyword evidence="3" id="KW-0106">Calcium</keyword>